<dbReference type="InterPro" id="IPR046848">
    <property type="entry name" value="E_motif"/>
</dbReference>
<dbReference type="EMBL" id="PKMF04000577">
    <property type="protein sequence ID" value="KAK7825350.1"/>
    <property type="molecule type" value="Genomic_DNA"/>
</dbReference>
<sequence>MAYAIHGFGRFSVQLFDEMKEKDFKPNEPLCPCHNLVAFLAWLKKGRDYSIDPGIEHYGCMLDLIGHTGNLEQAKIFIDEISLNNQNIELVELSARHILSLEHDSTGCYVLLSNMYAEAGRWEDVERLKCLMIIEGLEKTKGCSVVKINSRTCRFVNTLVTCKFAYTSGYYFILSFDISDESFHEIMMPRNHFDSETIKFNKLAVYKGLPADFVFARDDGNERGRRILCHIWVMEKYGVAKSWTRKFVIPMKWVWAGNFFGCTNNGELLIKNATGLVSIDPESQNQNILDIEDANWVAFSTNSMESLVLLDGVCISYKQIYSLSRDARLRISSNSVGAINVASSNETNLRLSMRLENTQFKDEHNLLS</sequence>
<name>A0AAW0JEY9_QUESU</name>
<dbReference type="Pfam" id="PF20431">
    <property type="entry name" value="E_motif"/>
    <property type="match status" value="1"/>
</dbReference>
<dbReference type="InterPro" id="IPR011990">
    <property type="entry name" value="TPR-like_helical_dom_sf"/>
</dbReference>
<keyword evidence="2" id="KW-1185">Reference proteome</keyword>
<accession>A0AAW0JEY9</accession>
<dbReference type="Proteomes" id="UP000237347">
    <property type="component" value="Unassembled WGS sequence"/>
</dbReference>
<evidence type="ECO:0000313" key="1">
    <source>
        <dbReference type="EMBL" id="KAK7825350.1"/>
    </source>
</evidence>
<dbReference type="AlphaFoldDB" id="A0AAW0JEY9"/>
<dbReference type="GO" id="GO:0003723">
    <property type="term" value="F:RNA binding"/>
    <property type="evidence" value="ECO:0007669"/>
    <property type="project" value="InterPro"/>
</dbReference>
<dbReference type="PANTHER" id="PTHR47926">
    <property type="entry name" value="PENTATRICOPEPTIDE REPEAT-CONTAINING PROTEIN"/>
    <property type="match status" value="1"/>
</dbReference>
<dbReference type="GO" id="GO:0009451">
    <property type="term" value="P:RNA modification"/>
    <property type="evidence" value="ECO:0007669"/>
    <property type="project" value="InterPro"/>
</dbReference>
<protein>
    <submittedName>
        <fullName evidence="1">Pentatricopeptide repeat-containing protein</fullName>
    </submittedName>
</protein>
<comment type="caution">
    <text evidence="1">The sequence shown here is derived from an EMBL/GenBank/DDBJ whole genome shotgun (WGS) entry which is preliminary data.</text>
</comment>
<dbReference type="PANTHER" id="PTHR47926:SF452">
    <property type="entry name" value="PENTATRICOPEPTIDE REPEAT-CONTAINING PROTEIN"/>
    <property type="match status" value="1"/>
</dbReference>
<reference evidence="1 2" key="1">
    <citation type="journal article" date="2018" name="Sci. Data">
        <title>The draft genome sequence of cork oak.</title>
        <authorList>
            <person name="Ramos A.M."/>
            <person name="Usie A."/>
            <person name="Barbosa P."/>
            <person name="Barros P.M."/>
            <person name="Capote T."/>
            <person name="Chaves I."/>
            <person name="Simoes F."/>
            <person name="Abreu I."/>
            <person name="Carrasquinho I."/>
            <person name="Faro C."/>
            <person name="Guimaraes J.B."/>
            <person name="Mendonca D."/>
            <person name="Nobrega F."/>
            <person name="Rodrigues L."/>
            <person name="Saibo N.J.M."/>
            <person name="Varela M.C."/>
            <person name="Egas C."/>
            <person name="Matos J."/>
            <person name="Miguel C.M."/>
            <person name="Oliveira M.M."/>
            <person name="Ricardo C.P."/>
            <person name="Goncalves S."/>
        </authorList>
    </citation>
    <scope>NUCLEOTIDE SEQUENCE [LARGE SCALE GENOMIC DNA]</scope>
    <source>
        <strain evidence="2">cv. HL8</strain>
    </source>
</reference>
<evidence type="ECO:0000313" key="2">
    <source>
        <dbReference type="Proteomes" id="UP000237347"/>
    </source>
</evidence>
<organism evidence="1 2">
    <name type="scientific">Quercus suber</name>
    <name type="common">Cork oak</name>
    <dbReference type="NCBI Taxonomy" id="58331"/>
    <lineage>
        <taxon>Eukaryota</taxon>
        <taxon>Viridiplantae</taxon>
        <taxon>Streptophyta</taxon>
        <taxon>Embryophyta</taxon>
        <taxon>Tracheophyta</taxon>
        <taxon>Spermatophyta</taxon>
        <taxon>Magnoliopsida</taxon>
        <taxon>eudicotyledons</taxon>
        <taxon>Gunneridae</taxon>
        <taxon>Pentapetalae</taxon>
        <taxon>rosids</taxon>
        <taxon>fabids</taxon>
        <taxon>Fagales</taxon>
        <taxon>Fagaceae</taxon>
        <taxon>Quercus</taxon>
    </lineage>
</organism>
<dbReference type="Gene3D" id="1.25.40.10">
    <property type="entry name" value="Tetratricopeptide repeat domain"/>
    <property type="match status" value="1"/>
</dbReference>
<gene>
    <name evidence="1" type="primary">PCMP-H27_0</name>
    <name evidence="1" type="ORF">CFP56_033497</name>
</gene>
<proteinExistence type="predicted"/>
<dbReference type="InterPro" id="IPR046960">
    <property type="entry name" value="PPR_At4g14850-like_plant"/>
</dbReference>